<name>A0A7T8KBM3_CALRO</name>
<protein>
    <recommendedName>
        <fullName evidence="2">Protein UNC80 central region domain-containing protein</fullName>
    </recommendedName>
</protein>
<feature type="region of interest" description="Disordered" evidence="1">
    <location>
        <begin position="19"/>
        <end position="48"/>
    </location>
</feature>
<dbReference type="Pfam" id="PF19424">
    <property type="entry name" value="UNC80"/>
    <property type="match status" value="1"/>
</dbReference>
<feature type="compositionally biased region" description="Polar residues" evidence="1">
    <location>
        <begin position="35"/>
        <end position="48"/>
    </location>
</feature>
<evidence type="ECO:0000256" key="1">
    <source>
        <dbReference type="SAM" id="MobiDB-lite"/>
    </source>
</evidence>
<evidence type="ECO:0000313" key="4">
    <source>
        <dbReference type="Proteomes" id="UP000595437"/>
    </source>
</evidence>
<dbReference type="Proteomes" id="UP000595437">
    <property type="component" value="Chromosome 3"/>
</dbReference>
<accession>A0A7T8KBM3</accession>
<reference evidence="4" key="1">
    <citation type="submission" date="2021-01" db="EMBL/GenBank/DDBJ databases">
        <title>Caligus Genome Assembly.</title>
        <authorList>
            <person name="Gallardo-Escarate C."/>
        </authorList>
    </citation>
    <scope>NUCLEOTIDE SEQUENCE [LARGE SCALE GENOMIC DNA]</scope>
</reference>
<dbReference type="OrthoDB" id="5584001at2759"/>
<sequence length="148" mass="16814">MCDGMNGCSDDFGMSSKPGEFVPSTLPPSRKVSVHSRSQTRLSKNTNSKTMLRNAKRTFTEKIGINRSRKKEVEHEDPYYEISRCNSYDFETGTKDSVSVYFRERLHVPIESIQIGLERFSFLLETSHPGTVPDPLLIAALLDLVRKK</sequence>
<evidence type="ECO:0000313" key="3">
    <source>
        <dbReference type="EMBL" id="QQP52922.1"/>
    </source>
</evidence>
<keyword evidence="4" id="KW-1185">Reference proteome</keyword>
<feature type="domain" description="Protein UNC80 central region" evidence="2">
    <location>
        <begin position="108"/>
        <end position="144"/>
    </location>
</feature>
<dbReference type="EMBL" id="CP045892">
    <property type="protein sequence ID" value="QQP52922.1"/>
    <property type="molecule type" value="Genomic_DNA"/>
</dbReference>
<dbReference type="PANTHER" id="PTHR31781">
    <property type="entry name" value="UNC80"/>
    <property type="match status" value="1"/>
</dbReference>
<dbReference type="GO" id="GO:0030424">
    <property type="term" value="C:axon"/>
    <property type="evidence" value="ECO:0007669"/>
    <property type="project" value="TreeGrafter"/>
</dbReference>
<organism evidence="3 4">
    <name type="scientific">Caligus rogercresseyi</name>
    <name type="common">Sea louse</name>
    <dbReference type="NCBI Taxonomy" id="217165"/>
    <lineage>
        <taxon>Eukaryota</taxon>
        <taxon>Metazoa</taxon>
        <taxon>Ecdysozoa</taxon>
        <taxon>Arthropoda</taxon>
        <taxon>Crustacea</taxon>
        <taxon>Multicrustacea</taxon>
        <taxon>Hexanauplia</taxon>
        <taxon>Copepoda</taxon>
        <taxon>Siphonostomatoida</taxon>
        <taxon>Caligidae</taxon>
        <taxon>Caligus</taxon>
    </lineage>
</organism>
<dbReference type="PANTHER" id="PTHR31781:SF1">
    <property type="entry name" value="PROTEIN UNC-80 HOMOLOG"/>
    <property type="match status" value="1"/>
</dbReference>
<gene>
    <name evidence="3" type="ORF">FKW44_005219</name>
</gene>
<proteinExistence type="predicted"/>
<dbReference type="GO" id="GO:0005261">
    <property type="term" value="F:monoatomic cation channel activity"/>
    <property type="evidence" value="ECO:0007669"/>
    <property type="project" value="TreeGrafter"/>
</dbReference>
<dbReference type="GO" id="GO:0055080">
    <property type="term" value="P:monoatomic cation homeostasis"/>
    <property type="evidence" value="ECO:0007669"/>
    <property type="project" value="TreeGrafter"/>
</dbReference>
<evidence type="ECO:0000259" key="2">
    <source>
        <dbReference type="Pfam" id="PF19424"/>
    </source>
</evidence>
<dbReference type="AlphaFoldDB" id="A0A7T8KBM3"/>
<dbReference type="GO" id="GO:0034703">
    <property type="term" value="C:cation channel complex"/>
    <property type="evidence" value="ECO:0007669"/>
    <property type="project" value="TreeGrafter"/>
</dbReference>
<dbReference type="InterPro" id="IPR045852">
    <property type="entry name" value="UNC80_central"/>
</dbReference>